<evidence type="ECO:0000313" key="7">
    <source>
        <dbReference type="EMBL" id="ADV62223.1"/>
    </source>
</evidence>
<dbReference type="InterPro" id="IPR015421">
    <property type="entry name" value="PyrdxlP-dep_Trfase_major"/>
</dbReference>
<dbReference type="FunCoup" id="E8R096">
    <property type="interactions" value="456"/>
</dbReference>
<reference key="1">
    <citation type="submission" date="2010-11" db="EMBL/GenBank/DDBJ databases">
        <title>The complete sequence of chromosome of Isophaera pallida ATCC 43644.</title>
        <authorList>
            <consortium name="US DOE Joint Genome Institute (JGI-PGF)"/>
            <person name="Lucas S."/>
            <person name="Copeland A."/>
            <person name="Lapidus A."/>
            <person name="Bruce D."/>
            <person name="Goodwin L."/>
            <person name="Pitluck S."/>
            <person name="Kyrpides N."/>
            <person name="Mavromatis K."/>
            <person name="Pagani I."/>
            <person name="Ivanova N."/>
            <person name="Saunders E."/>
            <person name="Brettin T."/>
            <person name="Detter J.C."/>
            <person name="Han C."/>
            <person name="Tapia R."/>
            <person name="Land M."/>
            <person name="Hauser L."/>
            <person name="Markowitz V."/>
            <person name="Cheng J.-F."/>
            <person name="Hugenholtz P."/>
            <person name="Woyke T."/>
            <person name="Wu D."/>
            <person name="Eisen J.A."/>
        </authorList>
    </citation>
    <scope>NUCLEOTIDE SEQUENCE</scope>
    <source>
        <strain>ATCC 43644</strain>
    </source>
</reference>
<proteinExistence type="inferred from homology"/>
<dbReference type="AlphaFoldDB" id="E8R096"/>
<dbReference type="Gene3D" id="3.40.640.10">
    <property type="entry name" value="Type I PLP-dependent aspartate aminotransferase-like (Major domain)"/>
    <property type="match status" value="1"/>
</dbReference>
<feature type="active site" description="Proton acceptor" evidence="3">
    <location>
        <position position="213"/>
    </location>
</feature>
<dbReference type="PIRSF" id="PIRSF000390">
    <property type="entry name" value="PLP_StrS"/>
    <property type="match status" value="1"/>
</dbReference>
<dbReference type="SUPFAM" id="SSF53383">
    <property type="entry name" value="PLP-dependent transferases"/>
    <property type="match status" value="1"/>
</dbReference>
<dbReference type="eggNOG" id="COG0399">
    <property type="taxonomic scope" value="Bacteria"/>
</dbReference>
<dbReference type="OrthoDB" id="9810913at2"/>
<evidence type="ECO:0000256" key="5">
    <source>
        <dbReference type="RuleBase" id="RU004508"/>
    </source>
</evidence>
<feature type="compositionally biased region" description="Basic and acidic residues" evidence="6">
    <location>
        <begin position="1"/>
        <end position="10"/>
    </location>
</feature>
<evidence type="ECO:0000256" key="1">
    <source>
        <dbReference type="ARBA" id="ARBA00022898"/>
    </source>
</evidence>
<keyword evidence="1 4" id="KW-0663">Pyridoxal phosphate</keyword>
<dbReference type="InterPro" id="IPR015424">
    <property type="entry name" value="PyrdxlP-dep_Trfase"/>
</dbReference>
<dbReference type="GO" id="GO:0047310">
    <property type="term" value="F:glutamine-scyllo-inositol transaminase activity"/>
    <property type="evidence" value="ECO:0007669"/>
    <property type="project" value="UniProtKB-EC"/>
</dbReference>
<sequence length="442" mass="48561">MKPTATHDRSPSQSLPLLSHPPTDFPPQSVPALDLKAQYQSIKDEIEQVVREVIESQLFVMGPQVSALESELAAFCGVAHAIGCASGTDALLLPLMAWGIGPGDEVITTPYSFFATAGSIWRLGARPVFVDIDPVTYNLRPEAIEAAITPRTKVILPVHLYGQAADMDPIMDLARRHNLLVLEDAAQAIAAEYKDRKVGTLGHVAAFSFYPSKNLGGFGDGGIMTTNDPDLARRLARLRVHGMEPRYHHHEVGINSRLDALQAAVLRVKLRYLNHWTLARRRVAARYHELFHAAKLTQAVGVPLEVEGMHHVYNQYVIRVSASIRDDLRAFLTERKIGTEIYYPIPLHLQKCFATLGHQVGEFPEAEAAARQTLALPMYPELTEQAQCYVVESIAEFLRSCPSANLQVHPGHTGTSGPHRPQGQGVAAPVTLRIRTNPVASS</sequence>
<evidence type="ECO:0000256" key="2">
    <source>
        <dbReference type="ARBA" id="ARBA00037999"/>
    </source>
</evidence>
<name>E8R096_ISOPI</name>
<gene>
    <name evidence="7" type="ordered locus">Isop_1639</name>
</gene>
<feature type="region of interest" description="Disordered" evidence="6">
    <location>
        <begin position="1"/>
        <end position="22"/>
    </location>
</feature>
<protein>
    <submittedName>
        <fullName evidence="7">Glutamine--scyllo-inositol transaminase</fullName>
        <ecNumber evidence="7">2.6.1.50</ecNumber>
    </submittedName>
</protein>
<evidence type="ECO:0000256" key="6">
    <source>
        <dbReference type="SAM" id="MobiDB-lite"/>
    </source>
</evidence>
<dbReference type="Pfam" id="PF01041">
    <property type="entry name" value="DegT_DnrJ_EryC1"/>
    <property type="match status" value="1"/>
</dbReference>
<dbReference type="FunFam" id="3.40.640.10:FF:000089">
    <property type="entry name" value="Aminotransferase, DegT/DnrJ/EryC1/StrS family"/>
    <property type="match status" value="1"/>
</dbReference>
<evidence type="ECO:0000256" key="4">
    <source>
        <dbReference type="PIRSR" id="PIRSR000390-2"/>
    </source>
</evidence>
<dbReference type="PANTHER" id="PTHR30244:SF36">
    <property type="entry name" value="3-OXO-GLUCOSE-6-PHOSPHATE:GLUTAMATE AMINOTRANSFERASE"/>
    <property type="match status" value="1"/>
</dbReference>
<dbReference type="GO" id="GO:0030170">
    <property type="term" value="F:pyridoxal phosphate binding"/>
    <property type="evidence" value="ECO:0007669"/>
    <property type="project" value="TreeGrafter"/>
</dbReference>
<dbReference type="InterPro" id="IPR000653">
    <property type="entry name" value="DegT/StrS_aminotransferase"/>
</dbReference>
<dbReference type="EMBL" id="CP002353">
    <property type="protein sequence ID" value="ADV62223.1"/>
    <property type="molecule type" value="Genomic_DNA"/>
</dbReference>
<feature type="region of interest" description="Disordered" evidence="6">
    <location>
        <begin position="409"/>
        <end position="429"/>
    </location>
</feature>
<comment type="similarity">
    <text evidence="2 5">Belongs to the DegT/DnrJ/EryC1 family.</text>
</comment>
<keyword evidence="7" id="KW-0808">Transferase</keyword>
<dbReference type="KEGG" id="ipa:Isop_1639"/>
<feature type="modified residue" description="N6-(pyridoxal phosphate)lysine" evidence="4">
    <location>
        <position position="213"/>
    </location>
</feature>
<keyword evidence="7" id="KW-0032">Aminotransferase</keyword>
<dbReference type="InParanoid" id="E8R096"/>
<accession>E8R096</accession>
<organism evidence="7 8">
    <name type="scientific">Isosphaera pallida (strain ATCC 43644 / DSM 9630 / IS1B)</name>
    <dbReference type="NCBI Taxonomy" id="575540"/>
    <lineage>
        <taxon>Bacteria</taxon>
        <taxon>Pseudomonadati</taxon>
        <taxon>Planctomycetota</taxon>
        <taxon>Planctomycetia</taxon>
        <taxon>Isosphaerales</taxon>
        <taxon>Isosphaeraceae</taxon>
        <taxon>Isosphaera</taxon>
    </lineage>
</organism>
<dbReference type="HOGENOM" id="CLU_033332_6_2_0"/>
<dbReference type="RefSeq" id="WP_013564511.1">
    <property type="nucleotide sequence ID" value="NC_014962.1"/>
</dbReference>
<evidence type="ECO:0000256" key="3">
    <source>
        <dbReference type="PIRSR" id="PIRSR000390-1"/>
    </source>
</evidence>
<dbReference type="Gene3D" id="3.90.1150.10">
    <property type="entry name" value="Aspartate Aminotransferase, domain 1"/>
    <property type="match status" value="1"/>
</dbReference>
<dbReference type="PANTHER" id="PTHR30244">
    <property type="entry name" value="TRANSAMINASE"/>
    <property type="match status" value="1"/>
</dbReference>
<dbReference type="InterPro" id="IPR015422">
    <property type="entry name" value="PyrdxlP-dep_Trfase_small"/>
</dbReference>
<dbReference type="GO" id="GO:0000271">
    <property type="term" value="P:polysaccharide biosynthetic process"/>
    <property type="evidence" value="ECO:0007669"/>
    <property type="project" value="TreeGrafter"/>
</dbReference>
<feature type="compositionally biased region" description="Low complexity" evidence="6">
    <location>
        <begin position="11"/>
        <end position="22"/>
    </location>
</feature>
<evidence type="ECO:0000313" key="8">
    <source>
        <dbReference type="Proteomes" id="UP000008631"/>
    </source>
</evidence>
<dbReference type="CDD" id="cd00616">
    <property type="entry name" value="AHBA_syn"/>
    <property type="match status" value="1"/>
</dbReference>
<reference evidence="7 8" key="2">
    <citation type="journal article" date="2011" name="Stand. Genomic Sci.">
        <title>Complete genome sequence of Isosphaera pallida type strain (IS1B).</title>
        <authorList>
            <consortium name="US DOE Joint Genome Institute (JGI-PGF)"/>
            <person name="Goker M."/>
            <person name="Cleland D."/>
            <person name="Saunders E."/>
            <person name="Lapidus A."/>
            <person name="Nolan M."/>
            <person name="Lucas S."/>
            <person name="Hammon N."/>
            <person name="Deshpande S."/>
            <person name="Cheng J.F."/>
            <person name="Tapia R."/>
            <person name="Han C."/>
            <person name="Goodwin L."/>
            <person name="Pitluck S."/>
            <person name="Liolios K."/>
            <person name="Pagani I."/>
            <person name="Ivanova N."/>
            <person name="Mavromatis K."/>
            <person name="Pati A."/>
            <person name="Chen A."/>
            <person name="Palaniappan K."/>
            <person name="Land M."/>
            <person name="Hauser L."/>
            <person name="Chang Y.J."/>
            <person name="Jeffries C.D."/>
            <person name="Detter J.C."/>
            <person name="Beck B."/>
            <person name="Woyke T."/>
            <person name="Bristow J."/>
            <person name="Eisen J.A."/>
            <person name="Markowitz V."/>
            <person name="Hugenholtz P."/>
            <person name="Kyrpides N.C."/>
            <person name="Klenk H.P."/>
        </authorList>
    </citation>
    <scope>NUCLEOTIDE SEQUENCE [LARGE SCALE GENOMIC DNA]</scope>
    <source>
        <strain evidence="8">ATCC 43644 / DSM 9630 / IS1B</strain>
    </source>
</reference>
<dbReference type="EC" id="2.6.1.50" evidence="7"/>
<dbReference type="Proteomes" id="UP000008631">
    <property type="component" value="Chromosome"/>
</dbReference>
<keyword evidence="8" id="KW-1185">Reference proteome</keyword>
<dbReference type="STRING" id="575540.Isop_1639"/>